<name>A0A151MXT1_ALLMI</name>
<protein>
    <submittedName>
        <fullName evidence="1">Uncharacterized protein</fullName>
    </submittedName>
</protein>
<reference evidence="1 2" key="1">
    <citation type="journal article" date="2012" name="Genome Biol.">
        <title>Sequencing three crocodilian genomes to illuminate the evolution of archosaurs and amniotes.</title>
        <authorList>
            <person name="St John J.A."/>
            <person name="Braun E.L."/>
            <person name="Isberg S.R."/>
            <person name="Miles L.G."/>
            <person name="Chong A.Y."/>
            <person name="Gongora J."/>
            <person name="Dalzell P."/>
            <person name="Moran C."/>
            <person name="Bed'hom B."/>
            <person name="Abzhanov A."/>
            <person name="Burgess S.C."/>
            <person name="Cooksey A.M."/>
            <person name="Castoe T.A."/>
            <person name="Crawford N.G."/>
            <person name="Densmore L.D."/>
            <person name="Drew J.C."/>
            <person name="Edwards S.V."/>
            <person name="Faircloth B.C."/>
            <person name="Fujita M.K."/>
            <person name="Greenwold M.J."/>
            <person name="Hoffmann F.G."/>
            <person name="Howard J.M."/>
            <person name="Iguchi T."/>
            <person name="Janes D.E."/>
            <person name="Khan S.Y."/>
            <person name="Kohno S."/>
            <person name="de Koning A.J."/>
            <person name="Lance S.L."/>
            <person name="McCarthy F.M."/>
            <person name="McCormack J.E."/>
            <person name="Merchant M.E."/>
            <person name="Peterson D.G."/>
            <person name="Pollock D.D."/>
            <person name="Pourmand N."/>
            <person name="Raney B.J."/>
            <person name="Roessler K.A."/>
            <person name="Sanford J.R."/>
            <person name="Sawyer R.H."/>
            <person name="Schmidt C.J."/>
            <person name="Triplett E.W."/>
            <person name="Tuberville T.D."/>
            <person name="Venegas-Anaya M."/>
            <person name="Howard J.T."/>
            <person name="Jarvis E.D."/>
            <person name="Guillette L.J.Jr."/>
            <person name="Glenn T.C."/>
            <person name="Green R.E."/>
            <person name="Ray D.A."/>
        </authorList>
    </citation>
    <scope>NUCLEOTIDE SEQUENCE [LARGE SCALE GENOMIC DNA]</scope>
    <source>
        <strain evidence="1">KSC_2009_1</strain>
    </source>
</reference>
<organism evidence="1 2">
    <name type="scientific">Alligator mississippiensis</name>
    <name type="common">American alligator</name>
    <dbReference type="NCBI Taxonomy" id="8496"/>
    <lineage>
        <taxon>Eukaryota</taxon>
        <taxon>Metazoa</taxon>
        <taxon>Chordata</taxon>
        <taxon>Craniata</taxon>
        <taxon>Vertebrata</taxon>
        <taxon>Euteleostomi</taxon>
        <taxon>Archelosauria</taxon>
        <taxon>Archosauria</taxon>
        <taxon>Crocodylia</taxon>
        <taxon>Alligatoridae</taxon>
        <taxon>Alligatorinae</taxon>
        <taxon>Alligator</taxon>
    </lineage>
</organism>
<gene>
    <name evidence="1" type="ORF">Y1Q_0017968</name>
</gene>
<dbReference type="EMBL" id="AKHW03004704">
    <property type="protein sequence ID" value="KYO29327.1"/>
    <property type="molecule type" value="Genomic_DNA"/>
</dbReference>
<dbReference type="AlphaFoldDB" id="A0A151MXT1"/>
<proteinExistence type="predicted"/>
<accession>A0A151MXT1</accession>
<dbReference type="Proteomes" id="UP000050525">
    <property type="component" value="Unassembled WGS sequence"/>
</dbReference>
<evidence type="ECO:0000313" key="2">
    <source>
        <dbReference type="Proteomes" id="UP000050525"/>
    </source>
</evidence>
<evidence type="ECO:0000313" key="1">
    <source>
        <dbReference type="EMBL" id="KYO29327.1"/>
    </source>
</evidence>
<sequence length="122" mass="13914">MKISQLNKIEAKFNTLFAIGHHQVLKDLGLKQENEVCQINAGEYGSESTTSNTIFMTETSPVKYSQTEMFMYQIALGMTELLGFGHIYFLQYKSTVQIPLLHWLSQFPSRPHSSHQQVSGRT</sequence>
<keyword evidence="2" id="KW-1185">Reference proteome</keyword>
<comment type="caution">
    <text evidence="1">The sequence shown here is derived from an EMBL/GenBank/DDBJ whole genome shotgun (WGS) entry which is preliminary data.</text>
</comment>